<dbReference type="EMBL" id="BAIQ01000010">
    <property type="protein sequence ID" value="GAE15032.1"/>
    <property type="molecule type" value="Genomic_DNA"/>
</dbReference>
<sequence>MKAMKLILAGAVVFAMASCTGSQKKTDASQQDSVVVVTDAQTVVKVADIAGTYEGTLPCADCPGIKTTLKINDDTTYDLRSEYLEKKNGVFEESGTFNLLEGNVIELVTPSSGDKTYYKVLENAVALSDKEGTLNDGELAEHYILKKQ</sequence>
<dbReference type="AlphaFoldDB" id="W4P5I3"/>
<keyword evidence="1" id="KW-0732">Signal</keyword>
<accession>W4P5I3</accession>
<feature type="chain" id="PRO_5004845844" evidence="1">
    <location>
        <begin position="18"/>
        <end position="148"/>
    </location>
</feature>
<keyword evidence="2" id="KW-0449">Lipoprotein</keyword>
<protein>
    <submittedName>
        <fullName evidence="2">Lipoprotein</fullName>
    </submittedName>
</protein>
<dbReference type="Proteomes" id="UP000018861">
    <property type="component" value="Unassembled WGS sequence"/>
</dbReference>
<feature type="signal peptide" evidence="1">
    <location>
        <begin position="1"/>
        <end position="17"/>
    </location>
</feature>
<name>W4P5I3_9BACE</name>
<dbReference type="InterPro" id="IPR007298">
    <property type="entry name" value="Cu-R_lipoprotein_NlpE"/>
</dbReference>
<reference evidence="2 3" key="1">
    <citation type="journal article" date="2014" name="Genome Announc.">
        <title>Draft Genome Sequences of Three Strains of Bacteroides pyogenes Isolated from a Cat and Swine.</title>
        <authorList>
            <person name="Sakamoto M."/>
            <person name="Oshima K."/>
            <person name="Suda W."/>
            <person name="Kitamura K."/>
            <person name="Iida T."/>
            <person name="Hattori M."/>
            <person name="Ohkuma M."/>
        </authorList>
    </citation>
    <scope>NUCLEOTIDE SEQUENCE [LARGE SCALE GENOMIC DNA]</scope>
    <source>
        <strain evidence="2 3">JCM 6292</strain>
    </source>
</reference>
<evidence type="ECO:0000313" key="3">
    <source>
        <dbReference type="Proteomes" id="UP000018861"/>
    </source>
</evidence>
<dbReference type="PROSITE" id="PS51257">
    <property type="entry name" value="PROKAR_LIPOPROTEIN"/>
    <property type="match status" value="1"/>
</dbReference>
<proteinExistence type="predicted"/>
<dbReference type="Pfam" id="PF04170">
    <property type="entry name" value="NlpE"/>
    <property type="match status" value="1"/>
</dbReference>
<evidence type="ECO:0000256" key="1">
    <source>
        <dbReference type="SAM" id="SignalP"/>
    </source>
</evidence>
<dbReference type="Gene3D" id="2.40.128.640">
    <property type="match status" value="1"/>
</dbReference>
<gene>
    <name evidence="2" type="ORF">JCM6292_1254</name>
</gene>
<comment type="caution">
    <text evidence="2">The sequence shown here is derived from an EMBL/GenBank/DDBJ whole genome shotgun (WGS) entry which is preliminary data.</text>
</comment>
<evidence type="ECO:0000313" key="2">
    <source>
        <dbReference type="EMBL" id="GAE15032.1"/>
    </source>
</evidence>
<organism evidence="2 3">
    <name type="scientific">Bacteroides pyogenes JCM 6292</name>
    <dbReference type="NCBI Taxonomy" id="1235809"/>
    <lineage>
        <taxon>Bacteria</taxon>
        <taxon>Pseudomonadati</taxon>
        <taxon>Bacteroidota</taxon>
        <taxon>Bacteroidia</taxon>
        <taxon>Bacteroidales</taxon>
        <taxon>Bacteroidaceae</taxon>
        <taxon>Bacteroides</taxon>
    </lineage>
</organism>